<accession>A0AB34IGN5</accession>
<evidence type="ECO:0000313" key="3">
    <source>
        <dbReference type="Proteomes" id="UP001515480"/>
    </source>
</evidence>
<dbReference type="Proteomes" id="UP001515480">
    <property type="component" value="Unassembled WGS sequence"/>
</dbReference>
<evidence type="ECO:0000313" key="2">
    <source>
        <dbReference type="EMBL" id="KAL1498666.1"/>
    </source>
</evidence>
<protein>
    <submittedName>
        <fullName evidence="2">Uncharacterized protein</fullName>
    </submittedName>
</protein>
<feature type="region of interest" description="Disordered" evidence="1">
    <location>
        <begin position="1"/>
        <end position="20"/>
    </location>
</feature>
<gene>
    <name evidence="2" type="ORF">AB1Y20_013979</name>
</gene>
<evidence type="ECO:0000256" key="1">
    <source>
        <dbReference type="SAM" id="MobiDB-lite"/>
    </source>
</evidence>
<proteinExistence type="predicted"/>
<keyword evidence="3" id="KW-1185">Reference proteome</keyword>
<organism evidence="2 3">
    <name type="scientific">Prymnesium parvum</name>
    <name type="common">Toxic golden alga</name>
    <dbReference type="NCBI Taxonomy" id="97485"/>
    <lineage>
        <taxon>Eukaryota</taxon>
        <taxon>Haptista</taxon>
        <taxon>Haptophyta</taxon>
        <taxon>Prymnesiophyceae</taxon>
        <taxon>Prymnesiales</taxon>
        <taxon>Prymnesiaceae</taxon>
        <taxon>Prymnesium</taxon>
    </lineage>
</organism>
<dbReference type="AlphaFoldDB" id="A0AB34IGN5"/>
<name>A0AB34IGN5_PRYPA</name>
<comment type="caution">
    <text evidence="2">The sequence shown here is derived from an EMBL/GenBank/DDBJ whole genome shotgun (WGS) entry which is preliminary data.</text>
</comment>
<sequence>MGSRGTASRGSAACGGSARARSAVASTHSGAFECCRRVLALESPPRGRPSGAWWRGAVGAAVAPPEIRLPALSPSRRIFTPAATPAMAASRPKKGSGQFKILGSGETAEATALPSSLS</sequence>
<feature type="region of interest" description="Disordered" evidence="1">
    <location>
        <begin position="83"/>
        <end position="118"/>
    </location>
</feature>
<reference evidence="2 3" key="1">
    <citation type="journal article" date="2024" name="Science">
        <title>Giant polyketide synthase enzymes in the biosynthesis of giant marine polyether toxins.</title>
        <authorList>
            <person name="Fallon T.R."/>
            <person name="Shende V.V."/>
            <person name="Wierzbicki I.H."/>
            <person name="Pendleton A.L."/>
            <person name="Watervoot N.F."/>
            <person name="Auber R.P."/>
            <person name="Gonzalez D.J."/>
            <person name="Wisecaver J.H."/>
            <person name="Moore B.S."/>
        </authorList>
    </citation>
    <scope>NUCLEOTIDE SEQUENCE [LARGE SCALE GENOMIC DNA]</scope>
    <source>
        <strain evidence="2 3">12B1</strain>
    </source>
</reference>
<dbReference type="EMBL" id="JBGBPQ010000027">
    <property type="protein sequence ID" value="KAL1498666.1"/>
    <property type="molecule type" value="Genomic_DNA"/>
</dbReference>